<evidence type="ECO:0000259" key="10">
    <source>
        <dbReference type="PROSITE" id="PS50263"/>
    </source>
</evidence>
<dbReference type="NCBIfam" id="TIGR00552">
    <property type="entry name" value="nadE"/>
    <property type="match status" value="1"/>
</dbReference>
<dbReference type="InterPro" id="IPR036526">
    <property type="entry name" value="C-N_Hydrolase_sf"/>
</dbReference>
<feature type="binding site" evidence="7">
    <location>
        <position position="547"/>
    </location>
    <ligand>
        <name>deamido-NAD(+)</name>
        <dbReference type="ChEBI" id="CHEBI:58437"/>
        <note>ligand shared between two neighboring subunits</note>
    </ligand>
</feature>
<evidence type="ECO:0000256" key="4">
    <source>
        <dbReference type="ARBA" id="ARBA00022741"/>
    </source>
</evidence>
<feature type="binding site" evidence="7">
    <location>
        <begin position="322"/>
        <end position="329"/>
    </location>
    <ligand>
        <name>ATP</name>
        <dbReference type="ChEBI" id="CHEBI:30616"/>
    </ligand>
</feature>
<feature type="binding site" evidence="7">
    <location>
        <position position="180"/>
    </location>
    <ligand>
        <name>L-glutamine</name>
        <dbReference type="ChEBI" id="CHEBI:58359"/>
    </ligand>
</feature>
<dbReference type="PANTHER" id="PTHR23090:SF9">
    <property type="entry name" value="GLUTAMINE-DEPENDENT NAD(+) SYNTHETASE"/>
    <property type="match status" value="1"/>
</dbReference>
<feature type="binding site" evidence="7">
    <location>
        <position position="406"/>
    </location>
    <ligand>
        <name>deamido-NAD(+)</name>
        <dbReference type="ChEBI" id="CHEBI:58437"/>
        <note>ligand shared between two neighboring subunits</note>
    </ligand>
</feature>
<comment type="function">
    <text evidence="7">Catalyzes the ATP-dependent amidation of deamido-NAD to form NAD. Uses L-glutamine as a nitrogen source.</text>
</comment>
<dbReference type="PIRSF" id="PIRSF006630">
    <property type="entry name" value="NADS_GAT"/>
    <property type="match status" value="1"/>
</dbReference>
<evidence type="ECO:0000256" key="9">
    <source>
        <dbReference type="RuleBase" id="RU003811"/>
    </source>
</evidence>
<comment type="catalytic activity">
    <reaction evidence="7 8">
        <text>deamido-NAD(+) + L-glutamine + ATP + H2O = L-glutamate + AMP + diphosphate + NAD(+) + H(+)</text>
        <dbReference type="Rhea" id="RHEA:24384"/>
        <dbReference type="ChEBI" id="CHEBI:15377"/>
        <dbReference type="ChEBI" id="CHEBI:15378"/>
        <dbReference type="ChEBI" id="CHEBI:29985"/>
        <dbReference type="ChEBI" id="CHEBI:30616"/>
        <dbReference type="ChEBI" id="CHEBI:33019"/>
        <dbReference type="ChEBI" id="CHEBI:57540"/>
        <dbReference type="ChEBI" id="CHEBI:58359"/>
        <dbReference type="ChEBI" id="CHEBI:58437"/>
        <dbReference type="ChEBI" id="CHEBI:456215"/>
        <dbReference type="EC" id="6.3.5.1"/>
    </reaction>
</comment>
<protein>
    <recommendedName>
        <fullName evidence="7 8">Glutamine-dependent NAD(+) synthetase</fullName>
        <ecNumber evidence="7 8">6.3.5.1</ecNumber>
    </recommendedName>
    <alternativeName>
        <fullName evidence="7 8">NAD(+) synthase [glutamine-hydrolyzing]</fullName>
    </alternativeName>
</protein>
<comment type="similarity">
    <text evidence="2 7 8">In the C-terminal section; belongs to the NAD synthetase family.</text>
</comment>
<dbReference type="FunFam" id="3.40.50.620:FF:000106">
    <property type="entry name" value="Glutamine-dependent NAD(+) synthetase"/>
    <property type="match status" value="1"/>
</dbReference>
<dbReference type="Proteomes" id="UP000885690">
    <property type="component" value="Unassembled WGS sequence"/>
</dbReference>
<dbReference type="InterPro" id="IPR022310">
    <property type="entry name" value="NAD/GMP_synthase"/>
</dbReference>
<comment type="similarity">
    <text evidence="9">Belongs to the NAD synthetase family.</text>
</comment>
<dbReference type="GO" id="GO:0009435">
    <property type="term" value="P:NAD+ biosynthetic process"/>
    <property type="evidence" value="ECO:0007669"/>
    <property type="project" value="UniProtKB-UniRule"/>
</dbReference>
<comment type="pathway">
    <text evidence="1 7 8">Cofactor biosynthesis; NAD(+) biosynthesis; NAD(+) from deamido-NAD(+) (L-Gln route): step 1/1.</text>
</comment>
<evidence type="ECO:0000256" key="6">
    <source>
        <dbReference type="ARBA" id="ARBA00023027"/>
    </source>
</evidence>
<dbReference type="NCBIfam" id="NF010588">
    <property type="entry name" value="PRK13981.1"/>
    <property type="match status" value="1"/>
</dbReference>
<dbReference type="InterPro" id="IPR003010">
    <property type="entry name" value="C-N_Hydrolase"/>
</dbReference>
<organism evidence="11">
    <name type="scientific">Thermosulfidibacter takaii</name>
    <dbReference type="NCBI Taxonomy" id="412593"/>
    <lineage>
        <taxon>Bacteria</taxon>
        <taxon>Pseudomonadati</taxon>
        <taxon>Thermosulfidibacterota</taxon>
        <taxon>Thermosulfidibacteria</taxon>
        <taxon>Thermosulfidibacterales</taxon>
        <taxon>Thermosulfidibacteraceae</taxon>
    </lineage>
</organism>
<feature type="binding site" evidence="7">
    <location>
        <position position="174"/>
    </location>
    <ligand>
        <name>L-glutamine</name>
        <dbReference type="ChEBI" id="CHEBI:58359"/>
    </ligand>
</feature>
<evidence type="ECO:0000256" key="8">
    <source>
        <dbReference type="PIRNR" id="PIRNR006630"/>
    </source>
</evidence>
<feature type="binding site" evidence="7">
    <location>
        <position position="116"/>
    </location>
    <ligand>
        <name>L-glutamine</name>
        <dbReference type="ChEBI" id="CHEBI:58359"/>
    </ligand>
</feature>
<keyword evidence="4 7" id="KW-0547">Nucleotide-binding</keyword>
<dbReference type="UniPathway" id="UPA00253">
    <property type="reaction ID" value="UER00334"/>
</dbReference>
<dbReference type="CDD" id="cd07570">
    <property type="entry name" value="GAT_Gln-NAD-synth"/>
    <property type="match status" value="1"/>
</dbReference>
<keyword evidence="3 7" id="KW-0436">Ligase</keyword>
<proteinExistence type="inferred from homology"/>
<dbReference type="GO" id="GO:0003952">
    <property type="term" value="F:NAD+ synthase (glutamine-hydrolyzing) activity"/>
    <property type="evidence" value="ECO:0007669"/>
    <property type="project" value="UniProtKB-UniRule"/>
</dbReference>
<dbReference type="Gene3D" id="3.40.50.620">
    <property type="entry name" value="HUPs"/>
    <property type="match status" value="1"/>
</dbReference>
<sequence length="579" mass="64922">MKHLRVALGQVNVTVGDLEGNVNKILDYTSKARDMEAHVVAFPELAIPGYPPEDLLLKPQFIEENLEALHYLASRVEGITVVVGFVDAQDDIFNAAAIIHDRKIRGIYRKIFLPNYGVFDENRYFQQGKETPVFVINGTVVGVNICEDIWYAEGPTLAQCLGGGAEVIINISSSPFHAGKRAFRERMLSVRASDNCAIVAHTNLVGGQDELVFDGASMVFDESGHLLVQAKIFQEDLLLVDLDVESVFRTRLHDPRRRKEKLSFPTQVPIIHVSEPSPSPLPSLEKRETREILSREEEITRALIVGTRDYIRKNGFQKVVIGLSGGIDSSLVAAIAVEALGPENVIGVLMPSQYTSQASITDALNLAKNLGIKTYTLSIQKIFDDCREELQKEVFKGLEEDVTEENIQARIRGNFLMAMSNKFGWIVLATGNKSEMSCGYATLYGDMAGGFAVIKDVFKTTVYRIARHINHRAGREIIPENVFVKPPSAELRPDQTDQDTLPPYEVLDPILEAYVEKDKSFQEIVAMGFDPETVRRVITMVDRNEYKRRQAPPGIKITSRAFGRDRRLPITNRYRPFQR</sequence>
<dbReference type="EMBL" id="DQWS01000082">
    <property type="protein sequence ID" value="HDD52858.1"/>
    <property type="molecule type" value="Genomic_DNA"/>
</dbReference>
<comment type="caution">
    <text evidence="11">The sequence shown here is derived from an EMBL/GenBank/DDBJ whole genome shotgun (WGS) entry which is preliminary data.</text>
</comment>
<evidence type="ECO:0000313" key="11">
    <source>
        <dbReference type="EMBL" id="HDD52858.1"/>
    </source>
</evidence>
<gene>
    <name evidence="7" type="primary">nadE</name>
    <name evidence="11" type="ORF">ENF32_02160</name>
</gene>
<accession>A0A7C0YAP4</accession>
<dbReference type="EC" id="6.3.5.1" evidence="7 8"/>
<name>A0A7C0YAP4_9BACT</name>
<dbReference type="GO" id="GO:0008795">
    <property type="term" value="F:NAD+ synthase activity"/>
    <property type="evidence" value="ECO:0007669"/>
    <property type="project" value="UniProtKB-UniRule"/>
</dbReference>
<dbReference type="CDD" id="cd00553">
    <property type="entry name" value="NAD_synthase"/>
    <property type="match status" value="1"/>
</dbReference>
<feature type="domain" description="CN hydrolase" evidence="10">
    <location>
        <begin position="4"/>
        <end position="244"/>
    </location>
</feature>
<feature type="binding site" evidence="7">
    <location>
        <position position="430"/>
    </location>
    <ligand>
        <name>ATP</name>
        <dbReference type="ChEBI" id="CHEBI:30616"/>
    </ligand>
</feature>
<evidence type="ECO:0000256" key="3">
    <source>
        <dbReference type="ARBA" id="ARBA00022598"/>
    </source>
</evidence>
<dbReference type="PROSITE" id="PS50263">
    <property type="entry name" value="CN_HYDROLASE"/>
    <property type="match status" value="1"/>
</dbReference>
<dbReference type="HAMAP" id="MF_02090">
    <property type="entry name" value="NadE_glutamine_dep"/>
    <property type="match status" value="1"/>
</dbReference>
<evidence type="ECO:0000256" key="5">
    <source>
        <dbReference type="ARBA" id="ARBA00022840"/>
    </source>
</evidence>
<dbReference type="GO" id="GO:0005737">
    <property type="term" value="C:cytoplasm"/>
    <property type="evidence" value="ECO:0007669"/>
    <property type="project" value="InterPro"/>
</dbReference>
<dbReference type="Pfam" id="PF00795">
    <property type="entry name" value="CN_hydrolase"/>
    <property type="match status" value="1"/>
</dbReference>
<dbReference type="InterPro" id="IPR003694">
    <property type="entry name" value="NAD_synthase"/>
</dbReference>
<feature type="active site" description="Proton acceptor; for glutaminase activity" evidence="7">
    <location>
        <position position="44"/>
    </location>
</feature>
<evidence type="ECO:0000256" key="2">
    <source>
        <dbReference type="ARBA" id="ARBA00007145"/>
    </source>
</evidence>
<feature type="binding site" evidence="7">
    <location>
        <position position="435"/>
    </location>
    <ligand>
        <name>deamido-NAD(+)</name>
        <dbReference type="ChEBI" id="CHEBI:58437"/>
        <note>ligand shared between two neighboring subunits</note>
    </ligand>
</feature>
<dbReference type="Pfam" id="PF02540">
    <property type="entry name" value="NAD_synthase"/>
    <property type="match status" value="1"/>
</dbReference>
<feature type="active site" description="For glutaminase activity" evidence="7">
    <location>
        <position position="110"/>
    </location>
</feature>
<comment type="caution">
    <text evidence="7">Lacks conserved residue(s) required for the propagation of feature annotation.</text>
</comment>
<evidence type="ECO:0000256" key="7">
    <source>
        <dbReference type="HAMAP-Rule" id="MF_02090"/>
    </source>
</evidence>
<dbReference type="InterPro" id="IPR014729">
    <property type="entry name" value="Rossmann-like_a/b/a_fold"/>
</dbReference>
<keyword evidence="5 7" id="KW-0067">ATP-binding</keyword>
<evidence type="ECO:0000256" key="1">
    <source>
        <dbReference type="ARBA" id="ARBA00005188"/>
    </source>
</evidence>
<dbReference type="SUPFAM" id="SSF56317">
    <property type="entry name" value="Carbon-nitrogen hydrolase"/>
    <property type="match status" value="1"/>
</dbReference>
<reference evidence="11" key="1">
    <citation type="journal article" date="2020" name="mSystems">
        <title>Genome- and Community-Level Interaction Insights into Carbon Utilization and Element Cycling Functions of Hydrothermarchaeota in Hydrothermal Sediment.</title>
        <authorList>
            <person name="Zhou Z."/>
            <person name="Liu Y."/>
            <person name="Xu W."/>
            <person name="Pan J."/>
            <person name="Luo Z.H."/>
            <person name="Li M."/>
        </authorList>
    </citation>
    <scope>NUCLEOTIDE SEQUENCE [LARGE SCALE GENOMIC DNA]</scope>
    <source>
        <strain evidence="11">HyVt-115</strain>
    </source>
</reference>
<dbReference type="Gene3D" id="3.60.110.10">
    <property type="entry name" value="Carbon-nitrogen hydrolase"/>
    <property type="match status" value="1"/>
</dbReference>
<keyword evidence="6 7" id="KW-0520">NAD</keyword>
<dbReference type="PANTHER" id="PTHR23090">
    <property type="entry name" value="NH 3 /GLUTAMINE-DEPENDENT NAD + SYNTHETASE"/>
    <property type="match status" value="1"/>
</dbReference>
<dbReference type="GO" id="GO:0004359">
    <property type="term" value="F:glutaminase activity"/>
    <property type="evidence" value="ECO:0007669"/>
    <property type="project" value="InterPro"/>
</dbReference>
<feature type="active site" description="Nucleophile; for glutaminase activity" evidence="7">
    <location>
        <position position="146"/>
    </location>
</feature>
<dbReference type="SUPFAM" id="SSF52402">
    <property type="entry name" value="Adenine nucleotide alpha hydrolases-like"/>
    <property type="match status" value="1"/>
</dbReference>
<dbReference type="AlphaFoldDB" id="A0A7C0YAP4"/>
<dbReference type="InterPro" id="IPR014445">
    <property type="entry name" value="Gln-dep_NAD_synthase"/>
</dbReference>
<dbReference type="GO" id="GO:0005524">
    <property type="term" value="F:ATP binding"/>
    <property type="evidence" value="ECO:0007669"/>
    <property type="project" value="UniProtKB-UniRule"/>
</dbReference>